<dbReference type="OMA" id="YITIERC"/>
<feature type="transmembrane region" description="Helical" evidence="5">
    <location>
        <begin position="73"/>
        <end position="94"/>
    </location>
</feature>
<keyword evidence="7" id="KW-1185">Reference proteome</keyword>
<dbReference type="Gene3D" id="1.20.1070.10">
    <property type="entry name" value="Rhodopsin 7-helix transmembrane proteins"/>
    <property type="match status" value="1"/>
</dbReference>
<feature type="transmembrane region" description="Helical" evidence="5">
    <location>
        <begin position="302"/>
        <end position="325"/>
    </location>
</feature>
<feature type="transmembrane region" description="Helical" evidence="5">
    <location>
        <begin position="265"/>
        <end position="290"/>
    </location>
</feature>
<evidence type="ECO:0000313" key="8">
    <source>
        <dbReference type="RefSeq" id="XP_055868964.1"/>
    </source>
</evidence>
<organism evidence="7 8">
    <name type="scientific">Biomphalaria glabrata</name>
    <name type="common">Bloodfluke planorb</name>
    <name type="synonym">Freshwater snail</name>
    <dbReference type="NCBI Taxonomy" id="6526"/>
    <lineage>
        <taxon>Eukaryota</taxon>
        <taxon>Metazoa</taxon>
        <taxon>Spiralia</taxon>
        <taxon>Lophotrochozoa</taxon>
        <taxon>Mollusca</taxon>
        <taxon>Gastropoda</taxon>
        <taxon>Heterobranchia</taxon>
        <taxon>Euthyneura</taxon>
        <taxon>Panpulmonata</taxon>
        <taxon>Hygrophila</taxon>
        <taxon>Lymnaeoidea</taxon>
        <taxon>Planorbidae</taxon>
        <taxon>Biomphalaria</taxon>
    </lineage>
</organism>
<sequence length="356" mass="40533">MSSHEDQVTVWNQSETLTYIDESRLFISDDVRAIILVINYCVIGVVINTFGIITNIINLIVFSKMGLKDTVTISLFGLTLSDMCSLLTLLWSGICYNPLFRYSDIAIESFEVEYITAGAPHVCFTRITGLITAYITIERCLCIALPLKVKSLLTPKRTVVIVTLIFVFNIANVIPAFTVDNLEYKYYPSRNRSLIGLVFQAYREKVETYCFASSNFLCYVTFLIVVTCTAVLVFKLNNQRKWRQERSSLENAVALVTKDKKVVKMVIIISGIFIVCYFPMTVVFMGTIAVSEFGLVGRYENLYHVICSAGYAFESINSCVSVFIYTKMSSKYKRVFMNFRLRRNTESNEKAIAKYN</sequence>
<reference evidence="8" key="1">
    <citation type="submission" date="2025-08" db="UniProtKB">
        <authorList>
            <consortium name="RefSeq"/>
        </authorList>
    </citation>
    <scope>IDENTIFICATION</scope>
</reference>
<evidence type="ECO:0000256" key="3">
    <source>
        <dbReference type="ARBA" id="ARBA00022989"/>
    </source>
</evidence>
<name>A0A9W2Z1Y9_BIOGL</name>
<dbReference type="InterPro" id="IPR017452">
    <property type="entry name" value="GPCR_Rhodpsn_7TM"/>
</dbReference>
<dbReference type="GO" id="GO:0016020">
    <property type="term" value="C:membrane"/>
    <property type="evidence" value="ECO:0007669"/>
    <property type="project" value="UniProtKB-SubCell"/>
</dbReference>
<dbReference type="Pfam" id="PF00001">
    <property type="entry name" value="7tm_1"/>
    <property type="match status" value="1"/>
</dbReference>
<dbReference type="OrthoDB" id="6097798at2759"/>
<dbReference type="PANTHER" id="PTHR46641:SF2">
    <property type="entry name" value="FMRFAMIDE RECEPTOR"/>
    <property type="match status" value="1"/>
</dbReference>
<dbReference type="GO" id="GO:0004930">
    <property type="term" value="F:G protein-coupled receptor activity"/>
    <property type="evidence" value="ECO:0007669"/>
    <property type="project" value="InterPro"/>
</dbReference>
<dbReference type="Proteomes" id="UP001165740">
    <property type="component" value="Chromosome 15"/>
</dbReference>
<evidence type="ECO:0000256" key="1">
    <source>
        <dbReference type="ARBA" id="ARBA00004370"/>
    </source>
</evidence>
<gene>
    <name evidence="8" type="primary">LOC106064782</name>
</gene>
<keyword evidence="2 5" id="KW-0812">Transmembrane</keyword>
<evidence type="ECO:0000259" key="6">
    <source>
        <dbReference type="PROSITE" id="PS50262"/>
    </source>
</evidence>
<feature type="transmembrane region" description="Helical" evidence="5">
    <location>
        <begin position="216"/>
        <end position="236"/>
    </location>
</feature>
<dbReference type="SUPFAM" id="SSF81321">
    <property type="entry name" value="Family A G protein-coupled receptor-like"/>
    <property type="match status" value="1"/>
</dbReference>
<dbReference type="GeneID" id="106064782"/>
<accession>A0A9W2Z1Y9</accession>
<protein>
    <submittedName>
        <fullName evidence="8">Allatostatin-A receptor-like</fullName>
    </submittedName>
</protein>
<evidence type="ECO:0000256" key="2">
    <source>
        <dbReference type="ARBA" id="ARBA00022692"/>
    </source>
</evidence>
<comment type="subcellular location">
    <subcellularLocation>
        <location evidence="1">Membrane</location>
    </subcellularLocation>
</comment>
<evidence type="ECO:0000313" key="7">
    <source>
        <dbReference type="Proteomes" id="UP001165740"/>
    </source>
</evidence>
<proteinExistence type="predicted"/>
<dbReference type="AlphaFoldDB" id="A0A9W2Z1Y9"/>
<feature type="domain" description="G-protein coupled receptors family 1 profile" evidence="6">
    <location>
        <begin position="54"/>
        <end position="325"/>
    </location>
</feature>
<feature type="transmembrane region" description="Helical" evidence="5">
    <location>
        <begin position="158"/>
        <end position="179"/>
    </location>
</feature>
<dbReference type="PROSITE" id="PS50262">
    <property type="entry name" value="G_PROTEIN_RECEP_F1_2"/>
    <property type="match status" value="1"/>
</dbReference>
<evidence type="ECO:0000256" key="5">
    <source>
        <dbReference type="SAM" id="Phobius"/>
    </source>
</evidence>
<dbReference type="PANTHER" id="PTHR46641">
    <property type="entry name" value="FMRFAMIDE RECEPTOR-RELATED"/>
    <property type="match status" value="1"/>
</dbReference>
<evidence type="ECO:0000256" key="4">
    <source>
        <dbReference type="ARBA" id="ARBA00023136"/>
    </source>
</evidence>
<keyword evidence="3 5" id="KW-1133">Transmembrane helix</keyword>
<dbReference type="InterPro" id="IPR000276">
    <property type="entry name" value="GPCR_Rhodpsn"/>
</dbReference>
<dbReference type="RefSeq" id="XP_055868964.1">
    <property type="nucleotide sequence ID" value="XM_056012989.1"/>
</dbReference>
<keyword evidence="4 5" id="KW-0472">Membrane</keyword>
<dbReference type="InterPro" id="IPR052954">
    <property type="entry name" value="GPCR-Ligand_Int"/>
</dbReference>
<feature type="transmembrane region" description="Helical" evidence="5">
    <location>
        <begin position="33"/>
        <end position="61"/>
    </location>
</feature>